<dbReference type="InterPro" id="IPR003593">
    <property type="entry name" value="AAA+_ATPase"/>
</dbReference>
<dbReference type="SUPFAM" id="SSF52540">
    <property type="entry name" value="P-loop containing nucleoside triphosphate hydrolases"/>
    <property type="match status" value="1"/>
</dbReference>
<keyword evidence="6" id="KW-0131">Cell cycle</keyword>
<organism evidence="6">
    <name type="scientific">uncultured Sulfurovum sp</name>
    <dbReference type="NCBI Taxonomy" id="269237"/>
    <lineage>
        <taxon>Bacteria</taxon>
        <taxon>Pseudomonadati</taxon>
        <taxon>Campylobacterota</taxon>
        <taxon>Epsilonproteobacteria</taxon>
        <taxon>Campylobacterales</taxon>
        <taxon>Sulfurovaceae</taxon>
        <taxon>Sulfurovum</taxon>
        <taxon>environmental samples</taxon>
    </lineage>
</organism>
<dbReference type="EMBL" id="CACVAZ010000027">
    <property type="protein sequence ID" value="CAA6805847.1"/>
    <property type="molecule type" value="Genomic_DNA"/>
</dbReference>
<dbReference type="InterPro" id="IPR027417">
    <property type="entry name" value="P-loop_NTPase"/>
</dbReference>
<gene>
    <name evidence="6" type="ORF">HELGO_WM32459</name>
</gene>
<feature type="binding site" evidence="3">
    <location>
        <begin position="283"/>
        <end position="290"/>
    </location>
    <ligand>
        <name>ATP</name>
        <dbReference type="ChEBI" id="CHEBI:30616"/>
    </ligand>
</feature>
<name>A0A6S6SS42_9BACT</name>
<keyword evidence="2 3" id="KW-0067">ATP-binding</keyword>
<protein>
    <submittedName>
        <fullName evidence="6">Cell division protein FtsK</fullName>
    </submittedName>
</protein>
<evidence type="ECO:0000256" key="2">
    <source>
        <dbReference type="ARBA" id="ARBA00022840"/>
    </source>
</evidence>
<feature type="region of interest" description="Disordered" evidence="4">
    <location>
        <begin position="528"/>
        <end position="549"/>
    </location>
</feature>
<keyword evidence="1 3" id="KW-0547">Nucleotide-binding</keyword>
<dbReference type="Gene3D" id="3.40.50.300">
    <property type="entry name" value="P-loop containing nucleotide triphosphate hydrolases"/>
    <property type="match status" value="1"/>
</dbReference>
<dbReference type="SMART" id="SM00382">
    <property type="entry name" value="AAA"/>
    <property type="match status" value="1"/>
</dbReference>
<feature type="domain" description="FtsK" evidence="5">
    <location>
        <begin position="263"/>
        <end position="460"/>
    </location>
</feature>
<dbReference type="InterPro" id="IPR002543">
    <property type="entry name" value="FtsK_dom"/>
</dbReference>
<feature type="compositionally biased region" description="Basic and acidic residues" evidence="4">
    <location>
        <begin position="536"/>
        <end position="549"/>
    </location>
</feature>
<dbReference type="GO" id="GO:0003677">
    <property type="term" value="F:DNA binding"/>
    <property type="evidence" value="ECO:0007669"/>
    <property type="project" value="InterPro"/>
</dbReference>
<dbReference type="GO" id="GO:0051301">
    <property type="term" value="P:cell division"/>
    <property type="evidence" value="ECO:0007669"/>
    <property type="project" value="UniProtKB-KW"/>
</dbReference>
<sequence length="571" mass="66154">MSEKHTFPWGIYIGDLTDNNDSIPLCLDSKQGGFCVLFDESSEQVSNNFIENVALKLFEVIKLGELEVNIFDFGRKRFMHLSAFQSAKLCDIAYSSNSSASKFNTVEEIALYRLQELFSNETRTLSEYNEQNSIRERYHLLLVNLDDFPDDMSSHKRIKRFFDSAYEAGFYTIAFGNREILESESKSTQALLDKFPHLTIENKKIALSQELFEFADMLEDYEFEYVNDNKDKIVKGLLGHLEKEEEDSVEQDFLSVPIGVAGRDKVYFNLGLKSESYSAFIAGRTGTGKSSFLNGIITQIAQNYTAKEIELYMMDYNEGGLEFNKFKNHPNCRKLFLNCSNPQSAYKMLQEFNGYMKERAELMKRRGVSSINTYNIKYPNEKLSYKILIIDEVQEMFSKGFKEQNEFNALLIKLAKTGRKFGLHFILATQGLDTVEIDKAVISQIALRVSFRLSSDIEAWKIFSDKEAHNQVTKLQKYHFIYSNPQETTVAKADYLDEEDIETILNKIVENRDVEFVLTPAIVESEEEELEEDVVDEKREESNKYERSSREQEELLKRYGFKARDFSKKEI</sequence>
<dbReference type="Pfam" id="PF01580">
    <property type="entry name" value="FtsK_SpoIIIE"/>
    <property type="match status" value="1"/>
</dbReference>
<accession>A0A6S6SS42</accession>
<evidence type="ECO:0000256" key="1">
    <source>
        <dbReference type="ARBA" id="ARBA00022741"/>
    </source>
</evidence>
<evidence type="ECO:0000256" key="3">
    <source>
        <dbReference type="PROSITE-ProRule" id="PRU00289"/>
    </source>
</evidence>
<dbReference type="GO" id="GO:0005524">
    <property type="term" value="F:ATP binding"/>
    <property type="evidence" value="ECO:0007669"/>
    <property type="project" value="UniProtKB-UniRule"/>
</dbReference>
<evidence type="ECO:0000259" key="5">
    <source>
        <dbReference type="PROSITE" id="PS50901"/>
    </source>
</evidence>
<dbReference type="PANTHER" id="PTHR22683">
    <property type="entry name" value="SPORULATION PROTEIN RELATED"/>
    <property type="match status" value="1"/>
</dbReference>
<proteinExistence type="predicted"/>
<keyword evidence="6" id="KW-0132">Cell division</keyword>
<dbReference type="AlphaFoldDB" id="A0A6S6SS42"/>
<evidence type="ECO:0000256" key="4">
    <source>
        <dbReference type="SAM" id="MobiDB-lite"/>
    </source>
</evidence>
<reference evidence="6" key="1">
    <citation type="submission" date="2020-01" db="EMBL/GenBank/DDBJ databases">
        <authorList>
            <person name="Meier V. D."/>
            <person name="Meier V D."/>
        </authorList>
    </citation>
    <scope>NUCLEOTIDE SEQUENCE</scope>
    <source>
        <strain evidence="6">HLG_WM_MAG_02</strain>
    </source>
</reference>
<dbReference type="PROSITE" id="PS50901">
    <property type="entry name" value="FTSK"/>
    <property type="match status" value="1"/>
</dbReference>
<dbReference type="PANTHER" id="PTHR22683:SF41">
    <property type="entry name" value="DNA TRANSLOCASE FTSK"/>
    <property type="match status" value="1"/>
</dbReference>
<evidence type="ECO:0000313" key="6">
    <source>
        <dbReference type="EMBL" id="CAA6805847.1"/>
    </source>
</evidence>
<dbReference type="InterPro" id="IPR050206">
    <property type="entry name" value="FtsK/SpoIIIE/SftA"/>
</dbReference>